<dbReference type="InterPro" id="IPR057572">
    <property type="entry name" value="NonGDSL"/>
</dbReference>
<reference evidence="2 3" key="1">
    <citation type="submission" date="2020-08" db="EMBL/GenBank/DDBJ databases">
        <title>Genome sequence of Rhizobiales bacterium strain IZ6.</title>
        <authorList>
            <person name="Nakai R."/>
            <person name="Naganuma T."/>
        </authorList>
    </citation>
    <scope>NUCLEOTIDE SEQUENCE [LARGE SCALE GENOMIC DNA]</scope>
    <source>
        <strain evidence="2 3">IZ6</strain>
    </source>
</reference>
<evidence type="ECO:0000256" key="1">
    <source>
        <dbReference type="SAM" id="SignalP"/>
    </source>
</evidence>
<proteinExistence type="predicted"/>
<dbReference type="Proteomes" id="UP000515317">
    <property type="component" value="Chromosome"/>
</dbReference>
<name>A0A6S6QL00_9HYPH</name>
<protein>
    <recommendedName>
        <fullName evidence="4">SGNH/GDSL hydrolase family protein</fullName>
    </recommendedName>
</protein>
<dbReference type="Gene3D" id="3.40.50.1110">
    <property type="entry name" value="SGNH hydrolase"/>
    <property type="match status" value="1"/>
</dbReference>
<dbReference type="EMBL" id="AP023361">
    <property type="protein sequence ID" value="BCJ91054.1"/>
    <property type="molecule type" value="Genomic_DNA"/>
</dbReference>
<sequence length="231" mass="25131">MVSLRKLGAVRCLAASALVVLTAWPSAAGFSPHCKVPDAYLKFAGNLDRTEALILRKRPVRVLVLAPAAQAVQTLENALEGRMPGVSFDVSASLSPGLAEEDFESMRTLVSRAAPDLVIWQVGTADALASSNIDEFELVLDKASDWIDRQGPDLVFVDPPFVPHVKHERLYVPIVGEIEEVSKSEAVPVIRRYASMQYLSQQSAKLALPVLDQKPCVAEIMAEAITRSVQQ</sequence>
<dbReference type="SUPFAM" id="SSF52266">
    <property type="entry name" value="SGNH hydrolase"/>
    <property type="match status" value="1"/>
</dbReference>
<dbReference type="GO" id="GO:0016788">
    <property type="term" value="F:hydrolase activity, acting on ester bonds"/>
    <property type="evidence" value="ECO:0007669"/>
    <property type="project" value="UniProtKB-ARBA"/>
</dbReference>
<keyword evidence="3" id="KW-1185">Reference proteome</keyword>
<feature type="signal peptide" evidence="1">
    <location>
        <begin position="1"/>
        <end position="28"/>
    </location>
</feature>
<evidence type="ECO:0000313" key="2">
    <source>
        <dbReference type="EMBL" id="BCJ91054.1"/>
    </source>
</evidence>
<gene>
    <name evidence="2" type="ORF">IZ6_17890</name>
</gene>
<feature type="chain" id="PRO_5028351082" description="SGNH/GDSL hydrolase family protein" evidence="1">
    <location>
        <begin position="29"/>
        <end position="231"/>
    </location>
</feature>
<evidence type="ECO:0000313" key="3">
    <source>
        <dbReference type="Proteomes" id="UP000515317"/>
    </source>
</evidence>
<accession>A0A6S6QL00</accession>
<dbReference type="Pfam" id="PF25182">
    <property type="entry name" value="NonGDSL"/>
    <property type="match status" value="1"/>
</dbReference>
<dbReference type="AlphaFoldDB" id="A0A6S6QL00"/>
<dbReference type="InterPro" id="IPR036514">
    <property type="entry name" value="SGNH_hydro_sf"/>
</dbReference>
<keyword evidence="1" id="KW-0732">Signal</keyword>
<organism evidence="2 3">
    <name type="scientific">Terrihabitans soli</name>
    <dbReference type="NCBI Taxonomy" id="708113"/>
    <lineage>
        <taxon>Bacteria</taxon>
        <taxon>Pseudomonadati</taxon>
        <taxon>Pseudomonadota</taxon>
        <taxon>Alphaproteobacteria</taxon>
        <taxon>Hyphomicrobiales</taxon>
        <taxon>Terrihabitans</taxon>
    </lineage>
</organism>
<dbReference type="RefSeq" id="WP_222874734.1">
    <property type="nucleotide sequence ID" value="NZ_AP023361.1"/>
</dbReference>
<dbReference type="KEGG" id="tso:IZ6_17890"/>
<evidence type="ECO:0008006" key="4">
    <source>
        <dbReference type="Google" id="ProtNLM"/>
    </source>
</evidence>